<dbReference type="AlphaFoldDB" id="A0A8J3I238"/>
<dbReference type="PANTHER" id="PTHR34849:SF1">
    <property type="entry name" value="SLR0770 PROTEIN"/>
    <property type="match status" value="1"/>
</dbReference>
<evidence type="ECO:0000313" key="1">
    <source>
        <dbReference type="EMBL" id="GHO45375.1"/>
    </source>
</evidence>
<evidence type="ECO:0000313" key="2">
    <source>
        <dbReference type="Proteomes" id="UP000612362"/>
    </source>
</evidence>
<gene>
    <name evidence="1" type="ORF">KSX_35380</name>
</gene>
<dbReference type="InterPro" id="IPR007367">
    <property type="entry name" value="DUF433"/>
</dbReference>
<dbReference type="InterPro" id="IPR036388">
    <property type="entry name" value="WH-like_DNA-bd_sf"/>
</dbReference>
<dbReference type="InterPro" id="IPR009057">
    <property type="entry name" value="Homeodomain-like_sf"/>
</dbReference>
<dbReference type="Gene3D" id="1.10.10.10">
    <property type="entry name" value="Winged helix-like DNA-binding domain superfamily/Winged helix DNA-binding domain"/>
    <property type="match status" value="1"/>
</dbReference>
<keyword evidence="2" id="KW-1185">Reference proteome</keyword>
<dbReference type="RefSeq" id="WP_220194711.1">
    <property type="nucleotide sequence ID" value="NZ_BNJF01000001.1"/>
</dbReference>
<sequence>MSIERTTHPYIIRNSMIYEGEPIIEGSRTSVRHVILLFQSGQDPEEIADRHHLTLAQVYDAISYFYDHEDEIRRYISNGE</sequence>
<accession>A0A8J3I238</accession>
<proteinExistence type="predicted"/>
<dbReference type="SUPFAM" id="SSF46689">
    <property type="entry name" value="Homeodomain-like"/>
    <property type="match status" value="1"/>
</dbReference>
<evidence type="ECO:0008006" key="3">
    <source>
        <dbReference type="Google" id="ProtNLM"/>
    </source>
</evidence>
<name>A0A8J3I238_9CHLR</name>
<protein>
    <recommendedName>
        <fullName evidence="3">DUF433 domain-containing protein</fullName>
    </recommendedName>
</protein>
<dbReference type="PANTHER" id="PTHR34849">
    <property type="entry name" value="SSL5025 PROTEIN"/>
    <property type="match status" value="1"/>
</dbReference>
<comment type="caution">
    <text evidence="1">The sequence shown here is derived from an EMBL/GenBank/DDBJ whole genome shotgun (WGS) entry which is preliminary data.</text>
</comment>
<dbReference type="Pfam" id="PF04255">
    <property type="entry name" value="DUF433"/>
    <property type="match status" value="1"/>
</dbReference>
<dbReference type="EMBL" id="BNJF01000001">
    <property type="protein sequence ID" value="GHO45375.1"/>
    <property type="molecule type" value="Genomic_DNA"/>
</dbReference>
<organism evidence="1 2">
    <name type="scientific">Ktedonospora formicarum</name>
    <dbReference type="NCBI Taxonomy" id="2778364"/>
    <lineage>
        <taxon>Bacteria</taxon>
        <taxon>Bacillati</taxon>
        <taxon>Chloroflexota</taxon>
        <taxon>Ktedonobacteria</taxon>
        <taxon>Ktedonobacterales</taxon>
        <taxon>Ktedonobacteraceae</taxon>
        <taxon>Ktedonospora</taxon>
    </lineage>
</organism>
<reference evidence="1" key="1">
    <citation type="submission" date="2020-10" db="EMBL/GenBank/DDBJ databases">
        <title>Taxonomic study of unclassified bacteria belonging to the class Ktedonobacteria.</title>
        <authorList>
            <person name="Yabe S."/>
            <person name="Wang C.M."/>
            <person name="Zheng Y."/>
            <person name="Sakai Y."/>
            <person name="Cavaletti L."/>
            <person name="Monciardini P."/>
            <person name="Donadio S."/>
        </authorList>
    </citation>
    <scope>NUCLEOTIDE SEQUENCE</scope>
    <source>
        <strain evidence="1">SOSP1-1</strain>
    </source>
</reference>
<dbReference type="Proteomes" id="UP000612362">
    <property type="component" value="Unassembled WGS sequence"/>
</dbReference>